<sequence>MSGKIIVNVNREAANLDLEVTAARQEKLRKKFENESFWPLVKKGPLGSLFYGIFLYPRIFFDHFIMENSTYSISIYQETILRSIKRSMNSPLKTLRKSGRFMESLIKTFRCSEHFVPLEPEVRTEIGVKEGYWLGSITYEQKESEATILYLHGGGYIALSSLLGLRSLCYLLKQLRKQHNRHVRVLAIDYDLAPEDPFPNGLNCVERTYNWLINSGISGSKNVFLCGDSAGGGLALGLLQKLYPDDSTMKTQTLLPLGVILLSPWVELSCDSSSFTTNAKFDWISLHLCQFAAEYYIFGKEGNPSRKINQISQQQQPKIHKDTILDWLENVEENNDLVDLEGNSRLKRLSRELSRRFSYGSKRNSEIRARKRGSKARIQKRNSLISDSFIEDPDVDSDETLRVKQESLDKNLRKSYAFSIKENNPYKDPFISPLHISHQVLAKFPPLFISYGGKEIFKDDIEMFTQKCIESKKAYKSFGNNDYICESLDGQHPDVTVEFDENMVHDYPMFIGVFGKHSKKALNRVVDFIADKIPTSIRPHSSRILKSRPQTQVLSESTVKYSTLSSTFTHVDIESSPSSNLKETAFPNSRRIPSIAYIN</sequence>
<accession>A0A2Z6S656</accession>
<protein>
    <submittedName>
        <fullName evidence="5">Alpha/beta hydrolase</fullName>
    </submittedName>
</protein>
<dbReference type="EMBL" id="BLAL01000079">
    <property type="protein sequence ID" value="GES84323.1"/>
    <property type="molecule type" value="Genomic_DNA"/>
</dbReference>
<keyword evidence="2" id="KW-0175">Coiled coil</keyword>
<keyword evidence="6" id="KW-1185">Reference proteome</keyword>
<dbReference type="PANTHER" id="PTHR48081">
    <property type="entry name" value="AB HYDROLASE SUPERFAMILY PROTEIN C4A8.06C"/>
    <property type="match status" value="1"/>
</dbReference>
<reference evidence="4 6" key="1">
    <citation type="submission" date="2017-11" db="EMBL/GenBank/DDBJ databases">
        <title>The genome of Rhizophagus clarus HR1 reveals common genetic basis of auxotrophy among arbuscular mycorrhizal fungi.</title>
        <authorList>
            <person name="Kobayashi Y."/>
        </authorList>
    </citation>
    <scope>NUCLEOTIDE SEQUENCE [LARGE SCALE GENOMIC DNA]</scope>
    <source>
        <strain evidence="4 6">HR1</strain>
    </source>
</reference>
<evidence type="ECO:0000313" key="4">
    <source>
        <dbReference type="EMBL" id="GBB99696.1"/>
    </source>
</evidence>
<organism evidence="4 6">
    <name type="scientific">Rhizophagus clarus</name>
    <dbReference type="NCBI Taxonomy" id="94130"/>
    <lineage>
        <taxon>Eukaryota</taxon>
        <taxon>Fungi</taxon>
        <taxon>Fungi incertae sedis</taxon>
        <taxon>Mucoromycota</taxon>
        <taxon>Glomeromycotina</taxon>
        <taxon>Glomeromycetes</taxon>
        <taxon>Glomerales</taxon>
        <taxon>Glomeraceae</taxon>
        <taxon>Rhizophagus</taxon>
    </lineage>
</organism>
<dbReference type="STRING" id="94130.A0A2Z6S656"/>
<comment type="caution">
    <text evidence="4">The sequence shown here is derived from an EMBL/GenBank/DDBJ whole genome shotgun (WGS) entry which is preliminary data.</text>
</comment>
<dbReference type="InterPro" id="IPR050300">
    <property type="entry name" value="GDXG_lipolytic_enzyme"/>
</dbReference>
<dbReference type="Proteomes" id="UP000615446">
    <property type="component" value="Unassembled WGS sequence"/>
</dbReference>
<gene>
    <name evidence="5" type="ORF">RCL2_001144700</name>
    <name evidence="4" type="ORF">RclHR1_00360045</name>
</gene>
<dbReference type="Pfam" id="PF07859">
    <property type="entry name" value="Abhydrolase_3"/>
    <property type="match status" value="1"/>
</dbReference>
<evidence type="ECO:0000256" key="1">
    <source>
        <dbReference type="ARBA" id="ARBA00022801"/>
    </source>
</evidence>
<keyword evidence="1 5" id="KW-0378">Hydrolase</keyword>
<dbReference type="InterPro" id="IPR013094">
    <property type="entry name" value="AB_hydrolase_3"/>
</dbReference>
<reference evidence="5" key="2">
    <citation type="submission" date="2019-10" db="EMBL/GenBank/DDBJ databases">
        <title>Conservation and host-specific expression of non-tandemly repeated heterogenous ribosome RNA gene in arbuscular mycorrhizal fungi.</title>
        <authorList>
            <person name="Maeda T."/>
            <person name="Kobayashi Y."/>
            <person name="Nakagawa T."/>
            <person name="Ezawa T."/>
            <person name="Yamaguchi K."/>
            <person name="Bino T."/>
            <person name="Nishimoto Y."/>
            <person name="Shigenobu S."/>
            <person name="Kawaguchi M."/>
        </authorList>
    </citation>
    <scope>NUCLEOTIDE SEQUENCE</scope>
    <source>
        <strain evidence="5">HR1</strain>
    </source>
</reference>
<evidence type="ECO:0000259" key="3">
    <source>
        <dbReference type="Pfam" id="PF07859"/>
    </source>
</evidence>
<feature type="coiled-coil region" evidence="2">
    <location>
        <begin position="6"/>
        <end position="35"/>
    </location>
</feature>
<dbReference type="Gene3D" id="3.40.50.1820">
    <property type="entry name" value="alpha/beta hydrolase"/>
    <property type="match status" value="2"/>
</dbReference>
<proteinExistence type="predicted"/>
<evidence type="ECO:0000313" key="6">
    <source>
        <dbReference type="Proteomes" id="UP000247702"/>
    </source>
</evidence>
<name>A0A2Z6S656_9GLOM</name>
<evidence type="ECO:0000313" key="5">
    <source>
        <dbReference type="EMBL" id="GES84323.1"/>
    </source>
</evidence>
<dbReference type="AlphaFoldDB" id="A0A2Z6S656"/>
<evidence type="ECO:0000256" key="2">
    <source>
        <dbReference type="SAM" id="Coils"/>
    </source>
</evidence>
<dbReference type="PANTHER" id="PTHR48081:SF31">
    <property type="entry name" value="STERYL ACETYL HYDROLASE MUG81-RELATED"/>
    <property type="match status" value="1"/>
</dbReference>
<dbReference type="GO" id="GO:0016787">
    <property type="term" value="F:hydrolase activity"/>
    <property type="evidence" value="ECO:0007669"/>
    <property type="project" value="UniProtKB-KW"/>
</dbReference>
<dbReference type="SUPFAM" id="SSF53474">
    <property type="entry name" value="alpha/beta-Hydrolases"/>
    <property type="match status" value="1"/>
</dbReference>
<dbReference type="Proteomes" id="UP000247702">
    <property type="component" value="Unassembled WGS sequence"/>
</dbReference>
<dbReference type="OrthoDB" id="408631at2759"/>
<feature type="domain" description="Alpha/beta hydrolase fold-3" evidence="3">
    <location>
        <begin position="148"/>
        <end position="299"/>
    </location>
</feature>
<dbReference type="EMBL" id="BEXD01002890">
    <property type="protein sequence ID" value="GBB99696.1"/>
    <property type="molecule type" value="Genomic_DNA"/>
</dbReference>
<dbReference type="InterPro" id="IPR029058">
    <property type="entry name" value="AB_hydrolase_fold"/>
</dbReference>